<feature type="domain" description="DUF5753" evidence="1">
    <location>
        <begin position="1"/>
        <end position="109"/>
    </location>
</feature>
<evidence type="ECO:0000259" key="1">
    <source>
        <dbReference type="Pfam" id="PF19054"/>
    </source>
</evidence>
<protein>
    <recommendedName>
        <fullName evidence="1">DUF5753 domain-containing protein</fullName>
    </recommendedName>
</protein>
<dbReference type="Proteomes" id="UP000638648">
    <property type="component" value="Unassembled WGS sequence"/>
</dbReference>
<organism evidence="2 3">
    <name type="scientific">Actinopolymorpha pittospori</name>
    <dbReference type="NCBI Taxonomy" id="648752"/>
    <lineage>
        <taxon>Bacteria</taxon>
        <taxon>Bacillati</taxon>
        <taxon>Actinomycetota</taxon>
        <taxon>Actinomycetes</taxon>
        <taxon>Propionibacteriales</taxon>
        <taxon>Actinopolymorphaceae</taxon>
        <taxon>Actinopolymorpha</taxon>
    </lineage>
</organism>
<evidence type="ECO:0000313" key="2">
    <source>
        <dbReference type="EMBL" id="MBE1612250.1"/>
    </source>
</evidence>
<dbReference type="InterPro" id="IPR043917">
    <property type="entry name" value="DUF5753"/>
</dbReference>
<gene>
    <name evidence="2" type="ORF">HEB94_009098</name>
</gene>
<dbReference type="AlphaFoldDB" id="A0A927NCD9"/>
<sequence>MIIDEAVIRRPTAPLEVLAAQYRVLAEAGDHIIVRVLPADATIEAFTVPKSSFSLYTYHDPQDGTIASVDTLIDDTVVTNVSDVRRLELYDRIREAAVSPQASADLLSEAADNMMERIMS</sequence>
<dbReference type="Pfam" id="PF19054">
    <property type="entry name" value="DUF5753"/>
    <property type="match status" value="1"/>
</dbReference>
<name>A0A927NCD9_9ACTN</name>
<keyword evidence="3" id="KW-1185">Reference proteome</keyword>
<dbReference type="EMBL" id="JADBEM010000001">
    <property type="protein sequence ID" value="MBE1612250.1"/>
    <property type="molecule type" value="Genomic_DNA"/>
</dbReference>
<comment type="caution">
    <text evidence="2">The sequence shown here is derived from an EMBL/GenBank/DDBJ whole genome shotgun (WGS) entry which is preliminary data.</text>
</comment>
<accession>A0A927NCD9</accession>
<reference evidence="2" key="1">
    <citation type="submission" date="2020-10" db="EMBL/GenBank/DDBJ databases">
        <title>Sequencing the genomes of 1000 actinobacteria strains.</title>
        <authorList>
            <person name="Klenk H.-P."/>
        </authorList>
    </citation>
    <scope>NUCLEOTIDE SEQUENCE</scope>
    <source>
        <strain evidence="2">DSM 45354</strain>
    </source>
</reference>
<proteinExistence type="predicted"/>
<evidence type="ECO:0000313" key="3">
    <source>
        <dbReference type="Proteomes" id="UP000638648"/>
    </source>
</evidence>